<dbReference type="AlphaFoldDB" id="B6K3Y1"/>
<dbReference type="InterPro" id="IPR037475">
    <property type="entry name" value="Sos7"/>
</dbReference>
<feature type="coiled-coil region" evidence="1">
    <location>
        <begin position="81"/>
        <end position="227"/>
    </location>
</feature>
<evidence type="ECO:0000259" key="2">
    <source>
        <dbReference type="Pfam" id="PF20882"/>
    </source>
</evidence>
<dbReference type="OMA" id="YIEQGTK"/>
<gene>
    <name evidence="4" type="primary">sos7</name>
    <name evidence="3" type="ORF">SJAG_03327</name>
</gene>
<dbReference type="InterPro" id="IPR048781">
    <property type="entry name" value="Sos7_CC"/>
</dbReference>
<dbReference type="STRING" id="402676.B6K3Y1"/>
<accession>B6K3Y1</accession>
<dbReference type="Proteomes" id="UP000001744">
    <property type="component" value="Unassembled WGS sequence"/>
</dbReference>
<organism evidence="3 5">
    <name type="scientific">Schizosaccharomyces japonicus (strain yFS275 / FY16936)</name>
    <name type="common">Fission yeast</name>
    <dbReference type="NCBI Taxonomy" id="402676"/>
    <lineage>
        <taxon>Eukaryota</taxon>
        <taxon>Fungi</taxon>
        <taxon>Dikarya</taxon>
        <taxon>Ascomycota</taxon>
        <taxon>Taphrinomycotina</taxon>
        <taxon>Schizosaccharomycetes</taxon>
        <taxon>Schizosaccharomycetales</taxon>
        <taxon>Schizosaccharomycetaceae</taxon>
        <taxon>Schizosaccharomyces</taxon>
    </lineage>
</organism>
<proteinExistence type="predicted"/>
<keyword evidence="1" id="KW-0175">Coiled coil</keyword>
<evidence type="ECO:0000313" key="4">
    <source>
        <dbReference type="JaponicusDB" id="SJAG_03327"/>
    </source>
</evidence>
<dbReference type="HOGENOM" id="CLU_1090528_0_0_1"/>
<dbReference type="GeneID" id="7052492"/>
<dbReference type="EMBL" id="KE651167">
    <property type="protein sequence ID" value="EEB08188.2"/>
    <property type="molecule type" value="Genomic_DNA"/>
</dbReference>
<dbReference type="PANTHER" id="PTHR37329:SF1">
    <property type="entry name" value="KINETOCHORE PROTEIN SOS7"/>
    <property type="match status" value="1"/>
</dbReference>
<dbReference type="GO" id="GO:0034501">
    <property type="term" value="P:protein localization to kinetochore"/>
    <property type="evidence" value="ECO:0007669"/>
    <property type="project" value="InterPro"/>
</dbReference>
<dbReference type="PANTHER" id="PTHR37329">
    <property type="entry name" value="KINETOCHORE PROTEIN SOS7"/>
    <property type="match status" value="1"/>
</dbReference>
<evidence type="ECO:0000313" key="5">
    <source>
        <dbReference type="Proteomes" id="UP000001744"/>
    </source>
</evidence>
<feature type="domain" description="Kinetochore protein Sos7 coiled-coil" evidence="2">
    <location>
        <begin position="46"/>
        <end position="120"/>
    </location>
</feature>
<dbReference type="VEuPathDB" id="FungiDB:SJAG_03327"/>
<dbReference type="RefSeq" id="XP_002174481.2">
    <property type="nucleotide sequence ID" value="XM_002174445.2"/>
</dbReference>
<reference evidence="3 5" key="1">
    <citation type="journal article" date="2011" name="Science">
        <title>Comparative functional genomics of the fission yeasts.</title>
        <authorList>
            <person name="Rhind N."/>
            <person name="Chen Z."/>
            <person name="Yassour M."/>
            <person name="Thompson D.A."/>
            <person name="Haas B.J."/>
            <person name="Habib N."/>
            <person name="Wapinski I."/>
            <person name="Roy S."/>
            <person name="Lin M.F."/>
            <person name="Heiman D.I."/>
            <person name="Young S.K."/>
            <person name="Furuya K."/>
            <person name="Guo Y."/>
            <person name="Pidoux A."/>
            <person name="Chen H.M."/>
            <person name="Robbertse B."/>
            <person name="Goldberg J.M."/>
            <person name="Aoki K."/>
            <person name="Bayne E.H."/>
            <person name="Berlin A.M."/>
            <person name="Desjardins C.A."/>
            <person name="Dobbs E."/>
            <person name="Dukaj L."/>
            <person name="Fan L."/>
            <person name="FitzGerald M.G."/>
            <person name="French C."/>
            <person name="Gujja S."/>
            <person name="Hansen K."/>
            <person name="Keifenheim D."/>
            <person name="Levin J.Z."/>
            <person name="Mosher R.A."/>
            <person name="Mueller C.A."/>
            <person name="Pfiffner J."/>
            <person name="Priest M."/>
            <person name="Russ C."/>
            <person name="Smialowska A."/>
            <person name="Swoboda P."/>
            <person name="Sykes S.M."/>
            <person name="Vaughn M."/>
            <person name="Vengrova S."/>
            <person name="Yoder R."/>
            <person name="Zeng Q."/>
            <person name="Allshire R."/>
            <person name="Baulcombe D."/>
            <person name="Birren B.W."/>
            <person name="Brown W."/>
            <person name="Ekwall K."/>
            <person name="Kellis M."/>
            <person name="Leatherwood J."/>
            <person name="Levin H."/>
            <person name="Margalit H."/>
            <person name="Martienssen R."/>
            <person name="Nieduszynski C.A."/>
            <person name="Spatafora J.W."/>
            <person name="Friedman N."/>
            <person name="Dalgaard J.Z."/>
            <person name="Baumann P."/>
            <person name="Niki H."/>
            <person name="Regev A."/>
            <person name="Nusbaum C."/>
        </authorList>
    </citation>
    <scope>NUCLEOTIDE SEQUENCE [LARGE SCALE GENOMIC DNA]</scope>
    <source>
        <strain evidence="5">yFS275 / FY16936</strain>
    </source>
</reference>
<dbReference type="JaponicusDB" id="SJAG_03327">
    <property type="gene designation" value="sos7"/>
</dbReference>
<dbReference type="Pfam" id="PF20882">
    <property type="entry name" value="Sos7"/>
    <property type="match status" value="1"/>
</dbReference>
<dbReference type="GO" id="GO:0051315">
    <property type="term" value="P:attachment of mitotic spindle microtubules to kinetochore"/>
    <property type="evidence" value="ECO:0000318"/>
    <property type="project" value="GO_Central"/>
</dbReference>
<evidence type="ECO:0000313" key="3">
    <source>
        <dbReference type="EMBL" id="EEB08188.2"/>
    </source>
</evidence>
<evidence type="ECO:0000256" key="1">
    <source>
        <dbReference type="SAM" id="Coils"/>
    </source>
</evidence>
<name>B6K3Y1_SCHJY</name>
<dbReference type="eggNOG" id="ENOG502S6XI">
    <property type="taxonomic scope" value="Eukaryota"/>
</dbReference>
<dbReference type="OrthoDB" id="18959at2759"/>
<dbReference type="GO" id="GO:0000776">
    <property type="term" value="C:kinetochore"/>
    <property type="evidence" value="ECO:0000318"/>
    <property type="project" value="GO_Central"/>
</dbReference>
<sequence length="255" mass="29574">MNDSTNTPSVNQFIHNPSDSLGGYINVEEIEKNDCYYEPELRYYKELFSKLKVSYIEQETKERYLRCLLDNPPILVEPDENAQLDRLNAQQKSKLKEKKRAVEQLIDHIETGCTNLSNEYLTLTDSCNSTNKLLTEIAELEKSLHELQQDEQAKRPVLSDLELKIEQASTELKELEKRCNSTSSQKTTEENRLKLLEKEFSVLQTTNENLEEKASSIRSELASETTKNSARKDVEQWYKSVIQIYKKLSVNPNDE</sequence>
<keyword evidence="5" id="KW-1185">Reference proteome</keyword>
<protein>
    <submittedName>
        <fullName evidence="3">Bfr1 binding protein</fullName>
    </submittedName>
</protein>